<keyword evidence="3" id="KW-1185">Reference proteome</keyword>
<proteinExistence type="predicted"/>
<organism evidence="2 3">
    <name type="scientific">Rhipicephalus sanguineus</name>
    <name type="common">Brown dog tick</name>
    <name type="synonym">Ixodes sanguineus</name>
    <dbReference type="NCBI Taxonomy" id="34632"/>
    <lineage>
        <taxon>Eukaryota</taxon>
        <taxon>Metazoa</taxon>
        <taxon>Ecdysozoa</taxon>
        <taxon>Arthropoda</taxon>
        <taxon>Chelicerata</taxon>
        <taxon>Arachnida</taxon>
        <taxon>Acari</taxon>
        <taxon>Parasitiformes</taxon>
        <taxon>Ixodida</taxon>
        <taxon>Ixodoidea</taxon>
        <taxon>Ixodidae</taxon>
        <taxon>Rhipicephalinae</taxon>
        <taxon>Rhipicephalus</taxon>
        <taxon>Rhipicephalus</taxon>
    </lineage>
</organism>
<feature type="region of interest" description="Disordered" evidence="1">
    <location>
        <begin position="329"/>
        <end position="386"/>
    </location>
</feature>
<feature type="compositionally biased region" description="Basic and acidic residues" evidence="1">
    <location>
        <begin position="377"/>
        <end position="386"/>
    </location>
</feature>
<dbReference type="AlphaFoldDB" id="A0A9D4T264"/>
<protein>
    <submittedName>
        <fullName evidence="2">Uncharacterized protein</fullName>
    </submittedName>
</protein>
<feature type="compositionally biased region" description="Basic residues" evidence="1">
    <location>
        <begin position="347"/>
        <end position="359"/>
    </location>
</feature>
<feature type="region of interest" description="Disordered" evidence="1">
    <location>
        <begin position="447"/>
        <end position="467"/>
    </location>
</feature>
<dbReference type="EMBL" id="JABSTV010001249">
    <property type="protein sequence ID" value="KAH7963841.1"/>
    <property type="molecule type" value="Genomic_DNA"/>
</dbReference>
<feature type="compositionally biased region" description="Basic and acidic residues" evidence="1">
    <location>
        <begin position="70"/>
        <end position="81"/>
    </location>
</feature>
<dbReference type="VEuPathDB" id="VectorBase:RSAN_045648"/>
<name>A0A9D4T264_RHISA</name>
<dbReference type="Proteomes" id="UP000821837">
    <property type="component" value="Chromosome 3"/>
</dbReference>
<comment type="caution">
    <text evidence="2">The sequence shown here is derived from an EMBL/GenBank/DDBJ whole genome shotgun (WGS) entry which is preliminary data.</text>
</comment>
<sequence length="562" mass="62299">MEPVSPAAEASGDGAEVKDVDFQQGNTEMLDESASEEGWHAIKRRRSRGAGRNKESGVDGDRSGSNAEAGSKDKTQTKTQDRLLGRIEKTSRMPRLPAGDYKVVIRPRGGLCVAQLGPTEINRCVYEAAGIPFEERQFDVICPNKTQNILVVSTPDPDRADQYRRIKQINARGKAHEVAAYETAPEDTSKGVIRGIPLDETPSNIISALVTARNPKVITAKRLGNTTTVIVLFSGNRVPTTVCYAGVIIRCALYRKQIDFCRQCNRIGHRGDVCPNPTDRLCPGCGAFNPNGDHTCKPKCRICGKDHATADRNCKAKFKKPFIVKQRQWARIQDDQRQAPSQWRGRSPSRSRSRSRGRQRMSWADKVRGSRPVETGESVKHNNEELEKLKAENIQMREMIAQLHTKIEQLSREGAPEKLQNSTPTAVASNEIPVVEDRMEVTTPPLERKAKTQKPVEAQVSRQDVAQQPSRLDNIEKKVDQILATIQSLVEATTKASIDIAALTTRVEAIERCNNSEMTTTPTMAAVATFPQQHQQQRPSNDPAAAMPIVILRQPTFTPPSH</sequence>
<accession>A0A9D4T264</accession>
<feature type="compositionally biased region" description="Basic and acidic residues" evidence="1">
    <location>
        <begin position="52"/>
        <end position="62"/>
    </location>
</feature>
<evidence type="ECO:0000313" key="2">
    <source>
        <dbReference type="EMBL" id="KAH7963841.1"/>
    </source>
</evidence>
<evidence type="ECO:0000313" key="3">
    <source>
        <dbReference type="Proteomes" id="UP000821837"/>
    </source>
</evidence>
<feature type="region of interest" description="Disordered" evidence="1">
    <location>
        <begin position="1"/>
        <end position="81"/>
    </location>
</feature>
<feature type="compositionally biased region" description="Basic residues" evidence="1">
    <location>
        <begin position="41"/>
        <end position="51"/>
    </location>
</feature>
<gene>
    <name evidence="2" type="ORF">HPB52_023645</name>
</gene>
<reference evidence="2" key="2">
    <citation type="submission" date="2021-09" db="EMBL/GenBank/DDBJ databases">
        <authorList>
            <person name="Jia N."/>
            <person name="Wang J."/>
            <person name="Shi W."/>
            <person name="Du L."/>
            <person name="Sun Y."/>
            <person name="Zhan W."/>
            <person name="Jiang J."/>
            <person name="Wang Q."/>
            <person name="Zhang B."/>
            <person name="Ji P."/>
            <person name="Sakyi L.B."/>
            <person name="Cui X."/>
            <person name="Yuan T."/>
            <person name="Jiang B."/>
            <person name="Yang W."/>
            <person name="Lam T.T.-Y."/>
            <person name="Chang Q."/>
            <person name="Ding S."/>
            <person name="Wang X."/>
            <person name="Zhu J."/>
            <person name="Ruan X."/>
            <person name="Zhao L."/>
            <person name="Wei J."/>
            <person name="Que T."/>
            <person name="Du C."/>
            <person name="Cheng J."/>
            <person name="Dai P."/>
            <person name="Han X."/>
            <person name="Huang E."/>
            <person name="Gao Y."/>
            <person name="Liu J."/>
            <person name="Shao H."/>
            <person name="Ye R."/>
            <person name="Li L."/>
            <person name="Wei W."/>
            <person name="Wang X."/>
            <person name="Wang C."/>
            <person name="Huo Q."/>
            <person name="Li W."/>
            <person name="Guo W."/>
            <person name="Chen H."/>
            <person name="Chen S."/>
            <person name="Zhou L."/>
            <person name="Zhou L."/>
            <person name="Ni X."/>
            <person name="Tian J."/>
            <person name="Zhou Y."/>
            <person name="Sheng Y."/>
            <person name="Liu T."/>
            <person name="Pan Y."/>
            <person name="Xia L."/>
            <person name="Li J."/>
            <person name="Zhao F."/>
            <person name="Cao W."/>
        </authorList>
    </citation>
    <scope>NUCLEOTIDE SEQUENCE</scope>
    <source>
        <strain evidence="2">Rsan-2018</strain>
        <tissue evidence="2">Larvae</tissue>
    </source>
</reference>
<evidence type="ECO:0000256" key="1">
    <source>
        <dbReference type="SAM" id="MobiDB-lite"/>
    </source>
</evidence>
<reference evidence="2" key="1">
    <citation type="journal article" date="2020" name="Cell">
        <title>Large-Scale Comparative Analyses of Tick Genomes Elucidate Their Genetic Diversity and Vector Capacities.</title>
        <authorList>
            <consortium name="Tick Genome and Microbiome Consortium (TIGMIC)"/>
            <person name="Jia N."/>
            <person name="Wang J."/>
            <person name="Shi W."/>
            <person name="Du L."/>
            <person name="Sun Y."/>
            <person name="Zhan W."/>
            <person name="Jiang J.F."/>
            <person name="Wang Q."/>
            <person name="Zhang B."/>
            <person name="Ji P."/>
            <person name="Bell-Sakyi L."/>
            <person name="Cui X.M."/>
            <person name="Yuan T.T."/>
            <person name="Jiang B.G."/>
            <person name="Yang W.F."/>
            <person name="Lam T.T."/>
            <person name="Chang Q.C."/>
            <person name="Ding S.J."/>
            <person name="Wang X.J."/>
            <person name="Zhu J.G."/>
            <person name="Ruan X.D."/>
            <person name="Zhao L."/>
            <person name="Wei J.T."/>
            <person name="Ye R.Z."/>
            <person name="Que T.C."/>
            <person name="Du C.H."/>
            <person name="Zhou Y.H."/>
            <person name="Cheng J.X."/>
            <person name="Dai P.F."/>
            <person name="Guo W.B."/>
            <person name="Han X.H."/>
            <person name="Huang E.J."/>
            <person name="Li L.F."/>
            <person name="Wei W."/>
            <person name="Gao Y.C."/>
            <person name="Liu J.Z."/>
            <person name="Shao H.Z."/>
            <person name="Wang X."/>
            <person name="Wang C.C."/>
            <person name="Yang T.C."/>
            <person name="Huo Q.B."/>
            <person name="Li W."/>
            <person name="Chen H.Y."/>
            <person name="Chen S.E."/>
            <person name="Zhou L.G."/>
            <person name="Ni X.B."/>
            <person name="Tian J.H."/>
            <person name="Sheng Y."/>
            <person name="Liu T."/>
            <person name="Pan Y.S."/>
            <person name="Xia L.Y."/>
            <person name="Li J."/>
            <person name="Zhao F."/>
            <person name="Cao W.C."/>
        </authorList>
    </citation>
    <scope>NUCLEOTIDE SEQUENCE</scope>
    <source>
        <strain evidence="2">Rsan-2018</strain>
    </source>
</reference>